<dbReference type="STRING" id="88036.D8SQ58"/>
<dbReference type="PANTHER" id="PTHR13464:SF0">
    <property type="entry name" value="SAP30-BINDING PROTEIN"/>
    <property type="match status" value="1"/>
</dbReference>
<feature type="region of interest" description="Disordered" evidence="1">
    <location>
        <begin position="49"/>
        <end position="88"/>
    </location>
</feature>
<feature type="compositionally biased region" description="Acidic residues" evidence="1">
    <location>
        <begin position="15"/>
        <end position="28"/>
    </location>
</feature>
<dbReference type="Gramene" id="EFJ13397">
    <property type="protein sequence ID" value="EFJ13397"/>
    <property type="gene ID" value="SELMODRAFT_446291"/>
</dbReference>
<sequence length="315" mass="34570">MKRKAEGIALLSLYNDEDEDDDGEEEEGKEAAAIVDYAHDEATEVEAAELGVSKEEGEEEAGGATATAVAPPDPNSSPPAPREQVTPQQEELVCLDESLVADFLPSPPTCKCSDELQDKFTWFLSLKDAGRSFNDELRNSKGYRNPDFLHRAVIHQGVDQLGSCFKKEIFDPHGYDPEDFYDALALEQKREFDRRDMERKQNQKLEFVRANTLAAAAKMMQQKVNVNASIPSLNEAAAAAAPKPESRTNKKSKWDKVEPDSRSIGGASLSSQNALAAALVSANAAALNFAQAAQAIQGVQQHKRKDEDRHGKNLR</sequence>
<keyword evidence="3" id="KW-1185">Reference proteome</keyword>
<proteinExistence type="predicted"/>
<feature type="compositionally biased region" description="Pro residues" evidence="1">
    <location>
        <begin position="71"/>
        <end position="81"/>
    </location>
</feature>
<dbReference type="OrthoDB" id="1714508at2759"/>
<dbReference type="PANTHER" id="PTHR13464">
    <property type="entry name" value="TRANSCRIPTIONAL REGULATOR PROTEIN HCNGP"/>
    <property type="match status" value="1"/>
</dbReference>
<reference evidence="2 3" key="1">
    <citation type="journal article" date="2011" name="Science">
        <title>The Selaginella genome identifies genetic changes associated with the evolution of vascular plants.</title>
        <authorList>
            <person name="Banks J.A."/>
            <person name="Nishiyama T."/>
            <person name="Hasebe M."/>
            <person name="Bowman J.L."/>
            <person name="Gribskov M."/>
            <person name="dePamphilis C."/>
            <person name="Albert V.A."/>
            <person name="Aono N."/>
            <person name="Aoyama T."/>
            <person name="Ambrose B.A."/>
            <person name="Ashton N.W."/>
            <person name="Axtell M.J."/>
            <person name="Barker E."/>
            <person name="Barker M.S."/>
            <person name="Bennetzen J.L."/>
            <person name="Bonawitz N.D."/>
            <person name="Chapple C."/>
            <person name="Cheng C."/>
            <person name="Correa L.G."/>
            <person name="Dacre M."/>
            <person name="DeBarry J."/>
            <person name="Dreyer I."/>
            <person name="Elias M."/>
            <person name="Engstrom E.M."/>
            <person name="Estelle M."/>
            <person name="Feng L."/>
            <person name="Finet C."/>
            <person name="Floyd S.K."/>
            <person name="Frommer W.B."/>
            <person name="Fujita T."/>
            <person name="Gramzow L."/>
            <person name="Gutensohn M."/>
            <person name="Harholt J."/>
            <person name="Hattori M."/>
            <person name="Heyl A."/>
            <person name="Hirai T."/>
            <person name="Hiwatashi Y."/>
            <person name="Ishikawa M."/>
            <person name="Iwata M."/>
            <person name="Karol K.G."/>
            <person name="Koehler B."/>
            <person name="Kolukisaoglu U."/>
            <person name="Kubo M."/>
            <person name="Kurata T."/>
            <person name="Lalonde S."/>
            <person name="Li K."/>
            <person name="Li Y."/>
            <person name="Litt A."/>
            <person name="Lyons E."/>
            <person name="Manning G."/>
            <person name="Maruyama T."/>
            <person name="Michael T.P."/>
            <person name="Mikami K."/>
            <person name="Miyazaki S."/>
            <person name="Morinaga S."/>
            <person name="Murata T."/>
            <person name="Mueller-Roeber B."/>
            <person name="Nelson D.R."/>
            <person name="Obara M."/>
            <person name="Oguri Y."/>
            <person name="Olmstead R.G."/>
            <person name="Onodera N."/>
            <person name="Petersen B.L."/>
            <person name="Pils B."/>
            <person name="Prigge M."/>
            <person name="Rensing S.A."/>
            <person name="Riano-Pachon D.M."/>
            <person name="Roberts A.W."/>
            <person name="Sato Y."/>
            <person name="Scheller H.V."/>
            <person name="Schulz B."/>
            <person name="Schulz C."/>
            <person name="Shakirov E.V."/>
            <person name="Shibagaki N."/>
            <person name="Shinohara N."/>
            <person name="Shippen D.E."/>
            <person name="Soerensen I."/>
            <person name="Sotooka R."/>
            <person name="Sugimoto N."/>
            <person name="Sugita M."/>
            <person name="Sumikawa N."/>
            <person name="Tanurdzic M."/>
            <person name="Theissen G."/>
            <person name="Ulvskov P."/>
            <person name="Wakazuki S."/>
            <person name="Weng J.K."/>
            <person name="Willats W.W."/>
            <person name="Wipf D."/>
            <person name="Wolf P.G."/>
            <person name="Yang L."/>
            <person name="Zimmer A.D."/>
            <person name="Zhu Q."/>
            <person name="Mitros T."/>
            <person name="Hellsten U."/>
            <person name="Loque D."/>
            <person name="Otillar R."/>
            <person name="Salamov A."/>
            <person name="Schmutz J."/>
            <person name="Shapiro H."/>
            <person name="Lindquist E."/>
            <person name="Lucas S."/>
            <person name="Rokhsar D."/>
            <person name="Grigoriev I.V."/>
        </authorList>
    </citation>
    <scope>NUCLEOTIDE SEQUENCE [LARGE SCALE GENOMIC DNA]</scope>
</reference>
<dbReference type="GO" id="GO:0006355">
    <property type="term" value="P:regulation of DNA-templated transcription"/>
    <property type="evidence" value="ECO:0007669"/>
    <property type="project" value="InterPro"/>
</dbReference>
<feature type="region of interest" description="Disordered" evidence="1">
    <location>
        <begin position="295"/>
        <end position="315"/>
    </location>
</feature>
<feature type="region of interest" description="Disordered" evidence="1">
    <location>
        <begin position="237"/>
        <end position="268"/>
    </location>
</feature>
<evidence type="ECO:0000313" key="2">
    <source>
        <dbReference type="EMBL" id="EFJ13397.1"/>
    </source>
</evidence>
<dbReference type="eggNOG" id="KOG2959">
    <property type="taxonomic scope" value="Eukaryota"/>
</dbReference>
<evidence type="ECO:0000256" key="1">
    <source>
        <dbReference type="SAM" id="MobiDB-lite"/>
    </source>
</evidence>
<dbReference type="FunCoup" id="D8SQ58">
    <property type="interactions" value="2656"/>
</dbReference>
<accession>D8SQ58</accession>
<dbReference type="AlphaFoldDB" id="D8SQ58"/>
<evidence type="ECO:0000313" key="3">
    <source>
        <dbReference type="Proteomes" id="UP000001514"/>
    </source>
</evidence>
<organism evidence="3">
    <name type="scientific">Selaginella moellendorffii</name>
    <name type="common">Spikemoss</name>
    <dbReference type="NCBI Taxonomy" id="88036"/>
    <lineage>
        <taxon>Eukaryota</taxon>
        <taxon>Viridiplantae</taxon>
        <taxon>Streptophyta</taxon>
        <taxon>Embryophyta</taxon>
        <taxon>Tracheophyta</taxon>
        <taxon>Lycopodiopsida</taxon>
        <taxon>Selaginellales</taxon>
        <taxon>Selaginellaceae</taxon>
        <taxon>Selaginella</taxon>
    </lineage>
</organism>
<dbReference type="EMBL" id="GL377633">
    <property type="protein sequence ID" value="EFJ13397.1"/>
    <property type="molecule type" value="Genomic_DNA"/>
</dbReference>
<dbReference type="Proteomes" id="UP000001514">
    <property type="component" value="Unassembled WGS sequence"/>
</dbReference>
<dbReference type="InParanoid" id="D8SQ58"/>
<dbReference type="KEGG" id="smo:SELMODRAFT_446291"/>
<dbReference type="Pfam" id="PF07818">
    <property type="entry name" value="HCNGP"/>
    <property type="match status" value="1"/>
</dbReference>
<name>D8SQ58_SELML</name>
<dbReference type="GO" id="GO:0005634">
    <property type="term" value="C:nucleus"/>
    <property type="evidence" value="ECO:0000318"/>
    <property type="project" value="GO_Central"/>
</dbReference>
<dbReference type="HOGENOM" id="CLU_051590_1_0_1"/>
<protein>
    <recommendedName>
        <fullName evidence="4">SAP30-binding protein</fullName>
    </recommendedName>
</protein>
<dbReference type="OMA" id="DMKHERE"/>
<gene>
    <name evidence="2" type="ORF">SELMODRAFT_446291</name>
</gene>
<feature type="compositionally biased region" description="Basic and acidic residues" evidence="1">
    <location>
        <begin position="304"/>
        <end position="315"/>
    </location>
</feature>
<feature type="compositionally biased region" description="Basic and acidic residues" evidence="1">
    <location>
        <begin position="244"/>
        <end position="261"/>
    </location>
</feature>
<evidence type="ECO:0008006" key="4">
    <source>
        <dbReference type="Google" id="ProtNLM"/>
    </source>
</evidence>
<feature type="region of interest" description="Disordered" evidence="1">
    <location>
        <begin position="1"/>
        <end position="30"/>
    </location>
</feature>
<dbReference type="InterPro" id="IPR012479">
    <property type="entry name" value="SAP30BP"/>
</dbReference>